<dbReference type="AlphaFoldDB" id="A0A1Y2B967"/>
<dbReference type="Proteomes" id="UP000193986">
    <property type="component" value="Unassembled WGS sequence"/>
</dbReference>
<organism evidence="3 4">
    <name type="scientific">Naematelia encephala</name>
    <dbReference type="NCBI Taxonomy" id="71784"/>
    <lineage>
        <taxon>Eukaryota</taxon>
        <taxon>Fungi</taxon>
        <taxon>Dikarya</taxon>
        <taxon>Basidiomycota</taxon>
        <taxon>Agaricomycotina</taxon>
        <taxon>Tremellomycetes</taxon>
        <taxon>Tremellales</taxon>
        <taxon>Naemateliaceae</taxon>
        <taxon>Naematelia</taxon>
    </lineage>
</organism>
<dbReference type="InterPro" id="IPR036291">
    <property type="entry name" value="NAD(P)-bd_dom_sf"/>
</dbReference>
<dbReference type="PANTHER" id="PTHR24320">
    <property type="entry name" value="RETINOL DEHYDROGENASE"/>
    <property type="match status" value="1"/>
</dbReference>
<dbReference type="InParanoid" id="A0A1Y2B967"/>
<dbReference type="OrthoDB" id="191139at2759"/>
<name>A0A1Y2B967_9TREE</name>
<dbReference type="Gene3D" id="3.40.50.720">
    <property type="entry name" value="NAD(P)-binding Rossmann-like Domain"/>
    <property type="match status" value="1"/>
</dbReference>
<protein>
    <submittedName>
        <fullName evidence="3">Short-chain dehydrogenase</fullName>
    </submittedName>
</protein>
<evidence type="ECO:0000256" key="1">
    <source>
        <dbReference type="ARBA" id="ARBA00006484"/>
    </source>
</evidence>
<evidence type="ECO:0000313" key="3">
    <source>
        <dbReference type="EMBL" id="ORY31411.1"/>
    </source>
</evidence>
<dbReference type="EMBL" id="MCFC01000015">
    <property type="protein sequence ID" value="ORY31411.1"/>
    <property type="molecule type" value="Genomic_DNA"/>
</dbReference>
<dbReference type="Pfam" id="PF00106">
    <property type="entry name" value="adh_short"/>
    <property type="match status" value="1"/>
</dbReference>
<gene>
    <name evidence="3" type="ORF">BCR39DRAFT_465745</name>
</gene>
<dbReference type="PANTHER" id="PTHR24320:SF283">
    <property type="entry name" value="RETINOL DEHYDROGENASE 11"/>
    <property type="match status" value="1"/>
</dbReference>
<dbReference type="STRING" id="71784.A0A1Y2B967"/>
<reference evidence="3 4" key="1">
    <citation type="submission" date="2016-07" db="EMBL/GenBank/DDBJ databases">
        <title>Pervasive Adenine N6-methylation of Active Genes in Fungi.</title>
        <authorList>
            <consortium name="DOE Joint Genome Institute"/>
            <person name="Mondo S.J."/>
            <person name="Dannebaum R.O."/>
            <person name="Kuo R.C."/>
            <person name="Labutti K."/>
            <person name="Haridas S."/>
            <person name="Kuo A."/>
            <person name="Salamov A."/>
            <person name="Ahrendt S.R."/>
            <person name="Lipzen A."/>
            <person name="Sullivan W."/>
            <person name="Andreopoulos W.B."/>
            <person name="Clum A."/>
            <person name="Lindquist E."/>
            <person name="Daum C."/>
            <person name="Ramamoorthy G.K."/>
            <person name="Gryganskyi A."/>
            <person name="Culley D."/>
            <person name="Magnuson J.K."/>
            <person name="James T.Y."/>
            <person name="O'Malley M.A."/>
            <person name="Stajich J.E."/>
            <person name="Spatafora J.W."/>
            <person name="Visel A."/>
            <person name="Grigoriev I.V."/>
        </authorList>
    </citation>
    <scope>NUCLEOTIDE SEQUENCE [LARGE SCALE GENOMIC DNA]</scope>
    <source>
        <strain evidence="3 4">68-887.2</strain>
    </source>
</reference>
<accession>A0A1Y2B967</accession>
<evidence type="ECO:0000256" key="2">
    <source>
        <dbReference type="ARBA" id="ARBA00023002"/>
    </source>
</evidence>
<evidence type="ECO:0000313" key="4">
    <source>
        <dbReference type="Proteomes" id="UP000193986"/>
    </source>
</evidence>
<keyword evidence="4" id="KW-1185">Reference proteome</keyword>
<comment type="caution">
    <text evidence="3">The sequence shown here is derived from an EMBL/GenBank/DDBJ whole genome shotgun (WGS) entry which is preliminary data.</text>
</comment>
<dbReference type="InterPro" id="IPR002347">
    <property type="entry name" value="SDR_fam"/>
</dbReference>
<sequence length="314" mass="34230">MASSIAWGRRTTSEQVCAYFSSSIRGRNIIVTGPTITGVGYATANAIAEQGPAVLVLAGRSLSKLEEAQRNILGNTRDAKIRLLQVDLSDMTSVRKAAAEVNGWNMPIDVLINNAAVMDTPYTLTSEGHELQFATNYLGHWLFTNTLLPRILQGRNKRIVNVSSSGHVSSDIRYDDPNFKKAYGQSKTACCLMATSLARKHGSEGLGAFSLDPGGISTPLQQHWSLEEKQEIGRKYGAYKDDGTVDTSSDIWKTPSQGGAGTCRAAFDPDIITQNGAYLVDAQVANDKRKEYAGNEDNAEKLWKFTNELLGEEF</sequence>
<keyword evidence="2" id="KW-0560">Oxidoreductase</keyword>
<dbReference type="GO" id="GO:0016491">
    <property type="term" value="F:oxidoreductase activity"/>
    <property type="evidence" value="ECO:0007669"/>
    <property type="project" value="UniProtKB-KW"/>
</dbReference>
<dbReference type="SUPFAM" id="SSF51735">
    <property type="entry name" value="NAD(P)-binding Rossmann-fold domains"/>
    <property type="match status" value="1"/>
</dbReference>
<dbReference type="PRINTS" id="PR00081">
    <property type="entry name" value="GDHRDH"/>
</dbReference>
<proteinExistence type="inferred from homology"/>
<comment type="similarity">
    <text evidence="1">Belongs to the short-chain dehydrogenases/reductases (SDR) family.</text>
</comment>